<sequence>MATTLSTTEVHDPRVQEDWARVRESGIGEMMAGYNLALALSMVGQTGMAEKLLAGEGCSRARLLEGLDPAMGKGLLEYLAIRGVVALRGDTVLPTERGRALLGEVPMALLGYYHEAYSPVLRQGASLLDGTLRYGTDVERDGEALGRHCEVLFRSFGGSVVMQMLDSMNARCVLDLGCGSGGLLIDACLRDPELRAIGLDISPEVIRYGRQRVAAAGLSDRIQLVVGDAFAPETWPPECADADAILIVGTLHEHFRCGEQAVIDVLDRYAGFLEASGGGVILAEPELHRDTADADFFLIHTFTRQGYPRRRDDWCALFERSRLQCREVVQLPNTGFRFVYFHLVRA</sequence>
<dbReference type="CDD" id="cd02440">
    <property type="entry name" value="AdoMet_MTases"/>
    <property type="match status" value="1"/>
</dbReference>
<evidence type="ECO:0000313" key="2">
    <source>
        <dbReference type="EMBL" id="CAA9335673.1"/>
    </source>
</evidence>
<dbReference type="Gene3D" id="3.40.50.150">
    <property type="entry name" value="Vaccinia Virus protein VP39"/>
    <property type="match status" value="1"/>
</dbReference>
<dbReference type="SUPFAM" id="SSF53335">
    <property type="entry name" value="S-adenosyl-L-methionine-dependent methyltransferases"/>
    <property type="match status" value="1"/>
</dbReference>
<feature type="domain" description="Methyltransferase" evidence="1">
    <location>
        <begin position="173"/>
        <end position="259"/>
    </location>
</feature>
<reference evidence="2" key="1">
    <citation type="submission" date="2020-02" db="EMBL/GenBank/DDBJ databases">
        <authorList>
            <person name="Meier V. D."/>
        </authorList>
    </citation>
    <scope>NUCLEOTIDE SEQUENCE</scope>
    <source>
        <strain evidence="2">AVDCRST_MAG68</strain>
    </source>
</reference>
<name>A0A6J4LK13_9BACT</name>
<protein>
    <recommendedName>
        <fullName evidence="1">Methyltransferase domain-containing protein</fullName>
    </recommendedName>
</protein>
<gene>
    <name evidence="2" type="ORF">AVDCRST_MAG68-3348</name>
</gene>
<dbReference type="InterPro" id="IPR029063">
    <property type="entry name" value="SAM-dependent_MTases_sf"/>
</dbReference>
<organism evidence="2">
    <name type="scientific">uncultured Gemmatimonadota bacterium</name>
    <dbReference type="NCBI Taxonomy" id="203437"/>
    <lineage>
        <taxon>Bacteria</taxon>
        <taxon>Pseudomonadati</taxon>
        <taxon>Gemmatimonadota</taxon>
        <taxon>environmental samples</taxon>
    </lineage>
</organism>
<proteinExistence type="predicted"/>
<dbReference type="InterPro" id="IPR041698">
    <property type="entry name" value="Methyltransf_25"/>
</dbReference>
<dbReference type="Pfam" id="PF13649">
    <property type="entry name" value="Methyltransf_25"/>
    <property type="match status" value="1"/>
</dbReference>
<dbReference type="EMBL" id="CADCTW010000133">
    <property type="protein sequence ID" value="CAA9335673.1"/>
    <property type="molecule type" value="Genomic_DNA"/>
</dbReference>
<evidence type="ECO:0000259" key="1">
    <source>
        <dbReference type="Pfam" id="PF13649"/>
    </source>
</evidence>
<accession>A0A6J4LK13</accession>
<dbReference type="AlphaFoldDB" id="A0A6J4LK13"/>